<comment type="caution">
    <text evidence="1">The sequence shown here is derived from an EMBL/GenBank/DDBJ whole genome shotgun (WGS) entry which is preliminary data.</text>
</comment>
<dbReference type="AlphaFoldDB" id="A0A2H0U7I4"/>
<protein>
    <submittedName>
        <fullName evidence="1">Uncharacterized protein</fullName>
    </submittedName>
</protein>
<dbReference type="EMBL" id="PFBQ01000035">
    <property type="protein sequence ID" value="PIR80822.1"/>
    <property type="molecule type" value="Genomic_DNA"/>
</dbReference>
<organism evidence="1 2">
    <name type="scientific">Candidatus Kuenenbacteria bacterium CG10_big_fil_rev_8_21_14_0_10_39_14</name>
    <dbReference type="NCBI Taxonomy" id="1974619"/>
    <lineage>
        <taxon>Bacteria</taxon>
        <taxon>Candidatus Kueneniibacteriota</taxon>
    </lineage>
</organism>
<proteinExistence type="predicted"/>
<evidence type="ECO:0000313" key="2">
    <source>
        <dbReference type="Proteomes" id="UP000229128"/>
    </source>
</evidence>
<gene>
    <name evidence="1" type="ORF">COU24_01870</name>
</gene>
<reference evidence="2" key="1">
    <citation type="submission" date="2017-09" db="EMBL/GenBank/DDBJ databases">
        <title>Depth-based differentiation of microbial function through sediment-hosted aquifers and enrichment of novel symbionts in the deep terrestrial subsurface.</title>
        <authorList>
            <person name="Probst A.J."/>
            <person name="Ladd B."/>
            <person name="Jarett J.K."/>
            <person name="Geller-Mcgrath D.E."/>
            <person name="Sieber C.M.K."/>
            <person name="Emerson J.B."/>
            <person name="Anantharaman K."/>
            <person name="Thomas B.C."/>
            <person name="Malmstrom R."/>
            <person name="Stieglmeier M."/>
            <person name="Klingl A."/>
            <person name="Woyke T."/>
            <person name="Ryan C.M."/>
            <person name="Banfield J.F."/>
        </authorList>
    </citation>
    <scope>NUCLEOTIDE SEQUENCE [LARGE SCALE GENOMIC DNA]</scope>
</reference>
<dbReference type="Proteomes" id="UP000229128">
    <property type="component" value="Unassembled WGS sequence"/>
</dbReference>
<sequence length="64" mass="7198">MSNILETIKQAARERKILKIIYIEKMVVVKAGALLNHTVLAVKTDELMAFMHGIKIKTVSADLF</sequence>
<accession>A0A2H0U7I4</accession>
<evidence type="ECO:0000313" key="1">
    <source>
        <dbReference type="EMBL" id="PIR80822.1"/>
    </source>
</evidence>
<name>A0A2H0U7I4_9BACT</name>